<dbReference type="AlphaFoldDB" id="M2RF29"/>
<organism evidence="2 3">
    <name type="scientific">Ceriporiopsis subvermispora (strain B)</name>
    <name type="common">White-rot fungus</name>
    <name type="synonym">Gelatoporia subvermispora</name>
    <dbReference type="NCBI Taxonomy" id="914234"/>
    <lineage>
        <taxon>Eukaryota</taxon>
        <taxon>Fungi</taxon>
        <taxon>Dikarya</taxon>
        <taxon>Basidiomycota</taxon>
        <taxon>Agaricomycotina</taxon>
        <taxon>Agaricomycetes</taxon>
        <taxon>Polyporales</taxon>
        <taxon>Gelatoporiaceae</taxon>
        <taxon>Gelatoporia</taxon>
    </lineage>
</organism>
<name>M2RF29_CERS8</name>
<dbReference type="EMBL" id="KB445797">
    <property type="protein sequence ID" value="EMD37057.1"/>
    <property type="molecule type" value="Genomic_DNA"/>
</dbReference>
<reference evidence="2 3" key="1">
    <citation type="journal article" date="2012" name="Proc. Natl. Acad. Sci. U.S.A.">
        <title>Comparative genomics of Ceriporiopsis subvermispora and Phanerochaete chrysosporium provide insight into selective ligninolysis.</title>
        <authorList>
            <person name="Fernandez-Fueyo E."/>
            <person name="Ruiz-Duenas F.J."/>
            <person name="Ferreira P."/>
            <person name="Floudas D."/>
            <person name="Hibbett D.S."/>
            <person name="Canessa P."/>
            <person name="Larrondo L.F."/>
            <person name="James T.Y."/>
            <person name="Seelenfreund D."/>
            <person name="Lobos S."/>
            <person name="Polanco R."/>
            <person name="Tello M."/>
            <person name="Honda Y."/>
            <person name="Watanabe T."/>
            <person name="Watanabe T."/>
            <person name="Ryu J.S."/>
            <person name="Kubicek C.P."/>
            <person name="Schmoll M."/>
            <person name="Gaskell J."/>
            <person name="Hammel K.E."/>
            <person name="St John F.J."/>
            <person name="Vanden Wymelenberg A."/>
            <person name="Sabat G."/>
            <person name="Splinter BonDurant S."/>
            <person name="Syed K."/>
            <person name="Yadav J.S."/>
            <person name="Doddapaneni H."/>
            <person name="Subramanian V."/>
            <person name="Lavin J.L."/>
            <person name="Oguiza J.A."/>
            <person name="Perez G."/>
            <person name="Pisabarro A.G."/>
            <person name="Ramirez L."/>
            <person name="Santoyo F."/>
            <person name="Master E."/>
            <person name="Coutinho P.M."/>
            <person name="Henrissat B."/>
            <person name="Lombard V."/>
            <person name="Magnuson J.K."/>
            <person name="Kuees U."/>
            <person name="Hori C."/>
            <person name="Igarashi K."/>
            <person name="Samejima M."/>
            <person name="Held B.W."/>
            <person name="Barry K.W."/>
            <person name="LaButti K.M."/>
            <person name="Lapidus A."/>
            <person name="Lindquist E.A."/>
            <person name="Lucas S.M."/>
            <person name="Riley R."/>
            <person name="Salamov A.A."/>
            <person name="Hoffmeister D."/>
            <person name="Schwenk D."/>
            <person name="Hadar Y."/>
            <person name="Yarden O."/>
            <person name="de Vries R.P."/>
            <person name="Wiebenga A."/>
            <person name="Stenlid J."/>
            <person name="Eastwood D."/>
            <person name="Grigoriev I.V."/>
            <person name="Berka R.M."/>
            <person name="Blanchette R.A."/>
            <person name="Kersten P."/>
            <person name="Martinez A.T."/>
            <person name="Vicuna R."/>
            <person name="Cullen D."/>
        </authorList>
    </citation>
    <scope>NUCLEOTIDE SEQUENCE [LARGE SCALE GENOMIC DNA]</scope>
    <source>
        <strain evidence="2 3">B</strain>
    </source>
</reference>
<dbReference type="STRING" id="914234.M2RF29"/>
<evidence type="ECO:0000313" key="2">
    <source>
        <dbReference type="EMBL" id="EMD37057.1"/>
    </source>
</evidence>
<dbReference type="OrthoDB" id="2392202at2759"/>
<dbReference type="Pfam" id="PF00636">
    <property type="entry name" value="Ribonuclease_3"/>
    <property type="match status" value="1"/>
</dbReference>
<gene>
    <name evidence="2" type="ORF">CERSUDRAFT_51627</name>
</gene>
<dbReference type="Gene3D" id="1.10.1520.10">
    <property type="entry name" value="Ribonuclease III domain"/>
    <property type="match status" value="1"/>
</dbReference>
<evidence type="ECO:0000259" key="1">
    <source>
        <dbReference type="PROSITE" id="PS50142"/>
    </source>
</evidence>
<dbReference type="InterPro" id="IPR000999">
    <property type="entry name" value="RNase_III_dom"/>
</dbReference>
<sequence length="291" mass="33174">MTTHDKGASHRPLTGLQEYMNQIRLRPITRNAPRIEAPLRDIMKNSRRLTSDNNDVLEFIGDRAVNLVSALLVEKVKLSNANHQAVSKKICTNDTFGRLAFCLNFHKDAKFDECDAREVQDWNPFCGNAPPKVLADLFEAYAGAVYIQHGLPRLRRWLEDLLEPLILVATADHWLSASPESFFGAPMQYKPPYDPVVETRRQSMLLDYMEFKMNHLTRHGKPLKNALPQEVKFNFDSKGCLKDPSGERLEVATHFINMTICKITINTWPGYVRARSKGPHLFTVSCPAARR</sequence>
<evidence type="ECO:0000313" key="3">
    <source>
        <dbReference type="Proteomes" id="UP000016930"/>
    </source>
</evidence>
<dbReference type="Proteomes" id="UP000016930">
    <property type="component" value="Unassembled WGS sequence"/>
</dbReference>
<dbReference type="GO" id="GO:0006396">
    <property type="term" value="P:RNA processing"/>
    <property type="evidence" value="ECO:0007669"/>
    <property type="project" value="InterPro"/>
</dbReference>
<feature type="domain" description="RNase III" evidence="1">
    <location>
        <begin position="39"/>
        <end position="150"/>
    </location>
</feature>
<dbReference type="GO" id="GO:0004525">
    <property type="term" value="F:ribonuclease III activity"/>
    <property type="evidence" value="ECO:0007669"/>
    <property type="project" value="InterPro"/>
</dbReference>
<protein>
    <recommendedName>
        <fullName evidence="1">RNase III domain-containing protein</fullName>
    </recommendedName>
</protein>
<dbReference type="SUPFAM" id="SSF69065">
    <property type="entry name" value="RNase III domain-like"/>
    <property type="match status" value="1"/>
</dbReference>
<accession>M2RF29</accession>
<proteinExistence type="predicted"/>
<keyword evidence="3" id="KW-1185">Reference proteome</keyword>
<dbReference type="PROSITE" id="PS50142">
    <property type="entry name" value="RNASE_3_2"/>
    <property type="match status" value="1"/>
</dbReference>
<dbReference type="HOGENOM" id="CLU_088123_0_0_1"/>
<dbReference type="SMART" id="SM00535">
    <property type="entry name" value="RIBOc"/>
    <property type="match status" value="1"/>
</dbReference>
<dbReference type="InterPro" id="IPR036389">
    <property type="entry name" value="RNase_III_sf"/>
</dbReference>
<dbReference type="CDD" id="cd00593">
    <property type="entry name" value="RIBOc"/>
    <property type="match status" value="1"/>
</dbReference>